<proteinExistence type="predicted"/>
<name>A0A159Z354_9RHOB</name>
<dbReference type="AlphaFoldDB" id="A0A159Z354"/>
<dbReference type="EMBL" id="CP012661">
    <property type="protein sequence ID" value="AMY68618.1"/>
    <property type="molecule type" value="Genomic_DNA"/>
</dbReference>
<dbReference type="Proteomes" id="UP000076128">
    <property type="component" value="Chromosome"/>
</dbReference>
<reference evidence="1 2" key="1">
    <citation type="submission" date="2015-09" db="EMBL/GenBank/DDBJ databases">
        <title>Complete genome sequence of Defluviimonas alba cai42t isolated from an oilfield in Xinjiang.</title>
        <authorList>
            <person name="Geng S."/>
            <person name="Pan X."/>
            <person name="Wu X."/>
        </authorList>
    </citation>
    <scope>NUCLEOTIDE SEQUENCE [LARGE SCALE GENOMIC DNA]</scope>
    <source>
        <strain evidence="2">cai42</strain>
    </source>
</reference>
<dbReference type="KEGG" id="daa:AKL17_1363"/>
<evidence type="ECO:0000313" key="2">
    <source>
        <dbReference type="Proteomes" id="UP000076128"/>
    </source>
</evidence>
<protein>
    <submittedName>
        <fullName evidence="1">Uncharacterized protein</fullName>
    </submittedName>
</protein>
<gene>
    <name evidence="1" type="ORF">AKL17_1363</name>
</gene>
<keyword evidence="2" id="KW-1185">Reference proteome</keyword>
<accession>A0A159Z354</accession>
<organism evidence="1 2">
    <name type="scientific">Frigidibacter mobilis</name>
    <dbReference type="NCBI Taxonomy" id="1335048"/>
    <lineage>
        <taxon>Bacteria</taxon>
        <taxon>Pseudomonadati</taxon>
        <taxon>Pseudomonadota</taxon>
        <taxon>Alphaproteobacteria</taxon>
        <taxon>Rhodobacterales</taxon>
        <taxon>Paracoccaceae</taxon>
        <taxon>Frigidibacter</taxon>
    </lineage>
</organism>
<evidence type="ECO:0000313" key="1">
    <source>
        <dbReference type="EMBL" id="AMY68618.1"/>
    </source>
</evidence>
<sequence length="31" mass="3305">MPVPGSTFLIAVGGLTELSMSSTMYFNPLRS</sequence>